<name>A7RX83_NEMVE</name>
<gene>
    <name evidence="7" type="ORF">NEMVEDRAFT_v1g163756</name>
</gene>
<proteinExistence type="predicted"/>
<dbReference type="InterPro" id="IPR050186">
    <property type="entry name" value="TPT_transporter"/>
</dbReference>
<dbReference type="PANTHER" id="PTHR11132">
    <property type="entry name" value="SOLUTE CARRIER FAMILY 35"/>
    <property type="match status" value="1"/>
</dbReference>
<reference evidence="7 8" key="1">
    <citation type="journal article" date="2007" name="Science">
        <title>Sea anemone genome reveals ancestral eumetazoan gene repertoire and genomic organization.</title>
        <authorList>
            <person name="Putnam N.H."/>
            <person name="Srivastava M."/>
            <person name="Hellsten U."/>
            <person name="Dirks B."/>
            <person name="Chapman J."/>
            <person name="Salamov A."/>
            <person name="Terry A."/>
            <person name="Shapiro H."/>
            <person name="Lindquist E."/>
            <person name="Kapitonov V.V."/>
            <person name="Jurka J."/>
            <person name="Genikhovich G."/>
            <person name="Grigoriev I.V."/>
            <person name="Lucas S.M."/>
            <person name="Steele R.E."/>
            <person name="Finnerty J.R."/>
            <person name="Technau U."/>
            <person name="Martindale M.Q."/>
            <person name="Rokhsar D.S."/>
        </authorList>
    </citation>
    <scope>NUCLEOTIDE SEQUENCE [LARGE SCALE GENOMIC DNA]</scope>
    <source>
        <strain evidence="8">CH2 X CH6</strain>
    </source>
</reference>
<dbReference type="KEGG" id="nve:5515880"/>
<comment type="subcellular location">
    <subcellularLocation>
        <location evidence="1">Membrane</location>
        <topology evidence="1">Multi-pass membrane protein</topology>
    </subcellularLocation>
</comment>
<dbReference type="HOGENOM" id="CLU_048347_3_2_1"/>
<sequence>MHPSVLAFGLTANLCASICIVFLNKWIYVHYGFPNMTLTCIHFIVTFAGLQTCAFFKVFRPRKLPFLKMIPLSLTFCGFVVFTNLSLQSNTVGTYQLCKALTTPVIIGIHTLFYRKAYSTKIKLTVIPITLGVFLNSYYDVRFNIQGTVYASLGVLVTSLYQVWVGAKQKEFQVNSMQLLYYQAPLSAILLGCVVPMFEPITGHGGVFSSWPLEAVLAVLASGAVAFSVNLSIYWIIGNTSPVTYNMVGHLKFCITLLGGYFIFHDPLKMNQMMGVAITLAGIMTYTHFKLEEQTKQVLPTTVKPTVKM</sequence>
<evidence type="ECO:0000256" key="4">
    <source>
        <dbReference type="ARBA" id="ARBA00023136"/>
    </source>
</evidence>
<feature type="transmembrane region" description="Helical" evidence="5">
    <location>
        <begin position="66"/>
        <end position="87"/>
    </location>
</feature>
<dbReference type="GO" id="GO:0005794">
    <property type="term" value="C:Golgi apparatus"/>
    <property type="evidence" value="ECO:0000318"/>
    <property type="project" value="GO_Central"/>
</dbReference>
<dbReference type="Proteomes" id="UP000001593">
    <property type="component" value="Unassembled WGS sequence"/>
</dbReference>
<evidence type="ECO:0000256" key="2">
    <source>
        <dbReference type="ARBA" id="ARBA00022692"/>
    </source>
</evidence>
<evidence type="ECO:0000256" key="5">
    <source>
        <dbReference type="SAM" id="Phobius"/>
    </source>
</evidence>
<feature type="transmembrane region" description="Helical" evidence="5">
    <location>
        <begin position="218"/>
        <end position="237"/>
    </location>
</feature>
<dbReference type="EMBL" id="DS469549">
    <property type="protein sequence ID" value="EDO43918.1"/>
    <property type="molecule type" value="Genomic_DNA"/>
</dbReference>
<evidence type="ECO:0000313" key="8">
    <source>
        <dbReference type="Proteomes" id="UP000001593"/>
    </source>
</evidence>
<dbReference type="OMA" id="WMVVNTL"/>
<dbReference type="GO" id="GO:0016020">
    <property type="term" value="C:membrane"/>
    <property type="evidence" value="ECO:0007669"/>
    <property type="project" value="UniProtKB-SubCell"/>
</dbReference>
<evidence type="ECO:0000259" key="6">
    <source>
        <dbReference type="Pfam" id="PF03151"/>
    </source>
</evidence>
<dbReference type="GO" id="GO:0005338">
    <property type="term" value="F:nucleotide-sugar transmembrane transporter activity"/>
    <property type="evidence" value="ECO:0000318"/>
    <property type="project" value="GO_Central"/>
</dbReference>
<keyword evidence="2 5" id="KW-0812">Transmembrane</keyword>
<feature type="transmembrane region" description="Helical" evidence="5">
    <location>
        <begin position="41"/>
        <end position="59"/>
    </location>
</feature>
<evidence type="ECO:0000256" key="1">
    <source>
        <dbReference type="ARBA" id="ARBA00004141"/>
    </source>
</evidence>
<dbReference type="STRING" id="45351.A7RX83"/>
<feature type="transmembrane region" description="Helical" evidence="5">
    <location>
        <begin position="93"/>
        <end position="114"/>
    </location>
</feature>
<keyword evidence="3 5" id="KW-1133">Transmembrane helix</keyword>
<feature type="domain" description="Sugar phosphate transporter" evidence="6">
    <location>
        <begin position="15"/>
        <end position="286"/>
    </location>
</feature>
<feature type="transmembrane region" description="Helical" evidence="5">
    <location>
        <begin position="244"/>
        <end position="264"/>
    </location>
</feature>
<dbReference type="InParanoid" id="A7RX83"/>
<accession>A7RX83</accession>
<dbReference type="Pfam" id="PF03151">
    <property type="entry name" value="TPT"/>
    <property type="match status" value="1"/>
</dbReference>
<dbReference type="OrthoDB" id="5547497at2759"/>
<feature type="transmembrane region" description="Helical" evidence="5">
    <location>
        <begin position="179"/>
        <end position="198"/>
    </location>
</feature>
<dbReference type="AlphaFoldDB" id="A7RX83"/>
<keyword evidence="8" id="KW-1185">Reference proteome</keyword>
<dbReference type="GO" id="GO:0055085">
    <property type="term" value="P:transmembrane transport"/>
    <property type="evidence" value="ECO:0000318"/>
    <property type="project" value="GO_Central"/>
</dbReference>
<evidence type="ECO:0000313" key="7">
    <source>
        <dbReference type="EMBL" id="EDO43918.1"/>
    </source>
</evidence>
<feature type="transmembrane region" description="Helical" evidence="5">
    <location>
        <begin position="145"/>
        <end position="167"/>
    </location>
</feature>
<dbReference type="PhylomeDB" id="A7RX83"/>
<organism evidence="7 8">
    <name type="scientific">Nematostella vectensis</name>
    <name type="common">Starlet sea anemone</name>
    <dbReference type="NCBI Taxonomy" id="45351"/>
    <lineage>
        <taxon>Eukaryota</taxon>
        <taxon>Metazoa</taxon>
        <taxon>Cnidaria</taxon>
        <taxon>Anthozoa</taxon>
        <taxon>Hexacorallia</taxon>
        <taxon>Actiniaria</taxon>
        <taxon>Edwardsiidae</taxon>
        <taxon>Nematostella</taxon>
    </lineage>
</organism>
<dbReference type="InterPro" id="IPR004853">
    <property type="entry name" value="Sugar_P_trans_dom"/>
</dbReference>
<dbReference type="FunCoup" id="A7RX83">
    <property type="interactions" value="410"/>
</dbReference>
<keyword evidence="4 5" id="KW-0472">Membrane</keyword>
<dbReference type="GO" id="GO:0015297">
    <property type="term" value="F:antiporter activity"/>
    <property type="evidence" value="ECO:0000318"/>
    <property type="project" value="GO_Central"/>
</dbReference>
<evidence type="ECO:0000256" key="3">
    <source>
        <dbReference type="ARBA" id="ARBA00022989"/>
    </source>
</evidence>
<dbReference type="eggNOG" id="KOG1441">
    <property type="taxonomic scope" value="Eukaryota"/>
</dbReference>
<protein>
    <recommendedName>
        <fullName evidence="6">Sugar phosphate transporter domain-containing protein</fullName>
    </recommendedName>
</protein>